<accession>A0A6M3KDK2</accession>
<gene>
    <name evidence="1" type="ORF">MM415A00857_0007</name>
</gene>
<organism evidence="1">
    <name type="scientific">viral metagenome</name>
    <dbReference type="NCBI Taxonomy" id="1070528"/>
    <lineage>
        <taxon>unclassified sequences</taxon>
        <taxon>metagenomes</taxon>
        <taxon>organismal metagenomes</taxon>
    </lineage>
</organism>
<sequence>MKRDESRARVRKLAEIMYDMENGLFNYGDDYPSQNKDGMPKIVKAVALRAAGYTDQYAKKIRGHIWKDPYYVQQYHLVCNERKGSVVKAMLGDVGRIEKLGQISDKMLEILHDRLTDEEEVAKIKTTDFLKYAPIIYRLNAEIEGRLHSQRPDKMAVVMMDIDNRLPKESRDKLLAMRDQYRAMRDGEVDSYAQTGDAQDEIIDVEAVEE</sequence>
<dbReference type="AlphaFoldDB" id="A0A6M3KDK2"/>
<name>A0A6M3KDK2_9ZZZZ</name>
<dbReference type="EMBL" id="MT142387">
    <property type="protein sequence ID" value="QJA79588.1"/>
    <property type="molecule type" value="Genomic_DNA"/>
</dbReference>
<reference evidence="1" key="1">
    <citation type="submission" date="2020-03" db="EMBL/GenBank/DDBJ databases">
        <title>The deep terrestrial virosphere.</title>
        <authorList>
            <person name="Holmfeldt K."/>
            <person name="Nilsson E."/>
            <person name="Simone D."/>
            <person name="Lopez-Fernandez M."/>
            <person name="Wu X."/>
            <person name="de Brujin I."/>
            <person name="Lundin D."/>
            <person name="Andersson A."/>
            <person name="Bertilsson S."/>
            <person name="Dopson M."/>
        </authorList>
    </citation>
    <scope>NUCLEOTIDE SEQUENCE</scope>
    <source>
        <strain evidence="1">MM415A00857</strain>
    </source>
</reference>
<proteinExistence type="predicted"/>
<protein>
    <submittedName>
        <fullName evidence="1">Uncharacterized protein</fullName>
    </submittedName>
</protein>
<evidence type="ECO:0000313" key="1">
    <source>
        <dbReference type="EMBL" id="QJA79588.1"/>
    </source>
</evidence>